<dbReference type="KEGG" id="mel:Metbo_2419"/>
<dbReference type="HOGENOM" id="CLU_192657_0_0_2"/>
<protein>
    <submittedName>
        <fullName evidence="1">Uncharacterized protein</fullName>
    </submittedName>
</protein>
<keyword evidence="2" id="KW-1185">Reference proteome</keyword>
<accession>F0T6J8</accession>
<dbReference type="Proteomes" id="UP000007490">
    <property type="component" value="Chromosome"/>
</dbReference>
<dbReference type="EMBL" id="CP002551">
    <property type="protein sequence ID" value="ADZ10632.1"/>
    <property type="molecule type" value="Genomic_DNA"/>
</dbReference>
<organism evidence="1 2">
    <name type="scientific">Methanobacterium lacus (strain AL-21)</name>
    <dbReference type="NCBI Taxonomy" id="877455"/>
    <lineage>
        <taxon>Archaea</taxon>
        <taxon>Methanobacteriati</taxon>
        <taxon>Methanobacteriota</taxon>
        <taxon>Methanomada group</taxon>
        <taxon>Methanobacteria</taxon>
        <taxon>Methanobacteriales</taxon>
        <taxon>Methanobacteriaceae</taxon>
        <taxon>Methanobacterium</taxon>
    </lineage>
</organism>
<reference evidence="1 2" key="2">
    <citation type="journal article" date="2014" name="Int. J. Syst. Evol. Microbiol.">
        <title>Methanobacterium paludis sp. nov. and a novel strain of Methanobacterium lacus isolated from northern peatlands.</title>
        <authorList>
            <person name="Cadillo-Quiroz H."/>
            <person name="Brauer S.L."/>
            <person name="Goodson N."/>
            <person name="Yavitt J.B."/>
            <person name="Zinder S.H."/>
        </authorList>
    </citation>
    <scope>NUCLEOTIDE SEQUENCE [LARGE SCALE GENOMIC DNA]</scope>
    <source>
        <strain evidence="1 2">AL-21</strain>
    </source>
</reference>
<name>F0T6J8_METLA</name>
<dbReference type="AlphaFoldDB" id="F0T6J8"/>
<evidence type="ECO:0000313" key="1">
    <source>
        <dbReference type="EMBL" id="ADZ10632.1"/>
    </source>
</evidence>
<proteinExistence type="predicted"/>
<evidence type="ECO:0000313" key="2">
    <source>
        <dbReference type="Proteomes" id="UP000007490"/>
    </source>
</evidence>
<dbReference type="eggNOG" id="arCOG10208">
    <property type="taxonomic scope" value="Archaea"/>
</dbReference>
<sequence>MGYYIVGDIKLSTRFAGDTMSKLSDEDKAFEQSLKGKMGWKCSCSLDIVDKKCSLKEVVCKGCGKTFKTNSDANYCFDCAKKIK</sequence>
<reference evidence="2" key="1">
    <citation type="submission" date="2011-02" db="EMBL/GenBank/DDBJ databases">
        <title>Complete sequence of Methanobacterium sp. AL-21.</title>
        <authorList>
            <consortium name="US DOE Joint Genome Institute"/>
            <person name="Lucas S."/>
            <person name="Copeland A."/>
            <person name="Lapidus A."/>
            <person name="Cheng J.-F."/>
            <person name="Goodwin L."/>
            <person name="Pitluck S."/>
            <person name="Chertkov O."/>
            <person name="Detter J.C."/>
            <person name="Han C."/>
            <person name="Tapia R."/>
            <person name="Land M."/>
            <person name="Hauser L."/>
            <person name="Kyrpides N."/>
            <person name="Ivanova N."/>
            <person name="Mikhailova N."/>
            <person name="Pagani I."/>
            <person name="Cadillo-Quiroz H."/>
            <person name="Imachi H."/>
            <person name="Zinder S."/>
            <person name="Liu W."/>
            <person name="Woyke T."/>
        </authorList>
    </citation>
    <scope>NUCLEOTIDE SEQUENCE [LARGE SCALE GENOMIC DNA]</scope>
    <source>
        <strain evidence="2">AL-21</strain>
    </source>
</reference>
<gene>
    <name evidence="1" type="ordered locus">Metbo_2419</name>
</gene>
<dbReference type="STRING" id="877455.Metbo_2419"/>